<dbReference type="EMBL" id="BMAT01003811">
    <property type="protein sequence ID" value="GFR62770.1"/>
    <property type="molecule type" value="Genomic_DNA"/>
</dbReference>
<sequence length="110" mass="12397">MSPPVTNPVSIVSSSSSSVSTFYHQHHPPQHCTIIIRLIHHRISQLYPYHLSQDYTVIYHLNMVPSSPISSLQHQNTVPSSTNSIINGDLSPAYEVHSSRYCMNLFLMPP</sequence>
<dbReference type="Proteomes" id="UP000762676">
    <property type="component" value="Unassembled WGS sequence"/>
</dbReference>
<name>A0AAV4EPW8_9GAST</name>
<proteinExistence type="predicted"/>
<keyword evidence="2" id="KW-1185">Reference proteome</keyword>
<protein>
    <submittedName>
        <fullName evidence="1">Uncharacterized protein</fullName>
    </submittedName>
</protein>
<accession>A0AAV4EPW8</accession>
<evidence type="ECO:0000313" key="2">
    <source>
        <dbReference type="Proteomes" id="UP000762676"/>
    </source>
</evidence>
<gene>
    <name evidence="1" type="ORF">ElyMa_001879300</name>
</gene>
<evidence type="ECO:0000313" key="1">
    <source>
        <dbReference type="EMBL" id="GFR62770.1"/>
    </source>
</evidence>
<reference evidence="1 2" key="1">
    <citation type="journal article" date="2021" name="Elife">
        <title>Chloroplast acquisition without the gene transfer in kleptoplastic sea slugs, Plakobranchus ocellatus.</title>
        <authorList>
            <person name="Maeda T."/>
            <person name="Takahashi S."/>
            <person name="Yoshida T."/>
            <person name="Shimamura S."/>
            <person name="Takaki Y."/>
            <person name="Nagai Y."/>
            <person name="Toyoda A."/>
            <person name="Suzuki Y."/>
            <person name="Arimoto A."/>
            <person name="Ishii H."/>
            <person name="Satoh N."/>
            <person name="Nishiyama T."/>
            <person name="Hasebe M."/>
            <person name="Maruyama T."/>
            <person name="Minagawa J."/>
            <person name="Obokata J."/>
            <person name="Shigenobu S."/>
        </authorList>
    </citation>
    <scope>NUCLEOTIDE SEQUENCE [LARGE SCALE GENOMIC DNA]</scope>
</reference>
<organism evidence="1 2">
    <name type="scientific">Elysia marginata</name>
    <dbReference type="NCBI Taxonomy" id="1093978"/>
    <lineage>
        <taxon>Eukaryota</taxon>
        <taxon>Metazoa</taxon>
        <taxon>Spiralia</taxon>
        <taxon>Lophotrochozoa</taxon>
        <taxon>Mollusca</taxon>
        <taxon>Gastropoda</taxon>
        <taxon>Heterobranchia</taxon>
        <taxon>Euthyneura</taxon>
        <taxon>Panpulmonata</taxon>
        <taxon>Sacoglossa</taxon>
        <taxon>Placobranchoidea</taxon>
        <taxon>Plakobranchidae</taxon>
        <taxon>Elysia</taxon>
    </lineage>
</organism>
<comment type="caution">
    <text evidence="1">The sequence shown here is derived from an EMBL/GenBank/DDBJ whole genome shotgun (WGS) entry which is preliminary data.</text>
</comment>
<dbReference type="AlphaFoldDB" id="A0AAV4EPW8"/>